<gene>
    <name evidence="1" type="ORF">SCALIN_C29_0109</name>
</gene>
<keyword evidence="2" id="KW-1185">Reference proteome</keyword>
<accession>A0A286U2H7</accession>
<dbReference type="RefSeq" id="WP_096895706.1">
    <property type="nucleotide sequence ID" value="NZ_BAOS01000029.1"/>
</dbReference>
<protein>
    <submittedName>
        <fullName evidence="1">Metal-dependent protease of the PAD1/JAB1 superfamily</fullName>
    </submittedName>
</protein>
<reference evidence="2" key="1">
    <citation type="journal article" date="2017" name="Environ. Microbiol. Rep.">
        <title>Genetic Diversity of Marine Anaerobic Ammonium-Oxidizing Bacteria as Revealed by Genomic and Proteomic Analyses of 'Candidatus Scalindua japonica'.</title>
        <authorList>
            <person name="Oshiki M."/>
            <person name="Mizuto K."/>
            <person name="Kimura Z."/>
            <person name="Kindaichi T."/>
            <person name="Satoh H."/>
            <person name="Okabe S."/>
        </authorList>
    </citation>
    <scope>NUCLEOTIDE SEQUENCE [LARGE SCALE GENOMIC DNA]</scope>
    <source>
        <strain evidence="2">husup-a2</strain>
    </source>
</reference>
<dbReference type="OrthoDB" id="1023918at2"/>
<evidence type="ECO:0000313" key="2">
    <source>
        <dbReference type="Proteomes" id="UP000218542"/>
    </source>
</evidence>
<keyword evidence="1" id="KW-0378">Hydrolase</keyword>
<dbReference type="EMBL" id="BAOS01000029">
    <property type="protein sequence ID" value="GAX62325.1"/>
    <property type="molecule type" value="Genomic_DNA"/>
</dbReference>
<proteinExistence type="predicted"/>
<sequence length="65" mass="7545">MNEKRIAPELLDAIQSKLAKSSEEMKKMDIPRLKGMPMFVANITSDDNEFQETIDDLEVMWEDIN</sequence>
<dbReference type="AlphaFoldDB" id="A0A286U2H7"/>
<evidence type="ECO:0000313" key="1">
    <source>
        <dbReference type="EMBL" id="GAX62325.1"/>
    </source>
</evidence>
<dbReference type="Proteomes" id="UP000218542">
    <property type="component" value="Unassembled WGS sequence"/>
</dbReference>
<comment type="caution">
    <text evidence="1">The sequence shown here is derived from an EMBL/GenBank/DDBJ whole genome shotgun (WGS) entry which is preliminary data.</text>
</comment>
<keyword evidence="1" id="KW-0645">Protease</keyword>
<dbReference type="GO" id="GO:0006508">
    <property type="term" value="P:proteolysis"/>
    <property type="evidence" value="ECO:0007669"/>
    <property type="project" value="UniProtKB-KW"/>
</dbReference>
<organism evidence="1 2">
    <name type="scientific">Candidatus Scalindua japonica</name>
    <dbReference type="NCBI Taxonomy" id="1284222"/>
    <lineage>
        <taxon>Bacteria</taxon>
        <taxon>Pseudomonadati</taxon>
        <taxon>Planctomycetota</taxon>
        <taxon>Candidatus Brocadiia</taxon>
        <taxon>Candidatus Brocadiales</taxon>
        <taxon>Candidatus Scalinduaceae</taxon>
        <taxon>Candidatus Scalindua</taxon>
    </lineage>
</organism>
<name>A0A286U2H7_9BACT</name>
<dbReference type="GO" id="GO:0008233">
    <property type="term" value="F:peptidase activity"/>
    <property type="evidence" value="ECO:0007669"/>
    <property type="project" value="UniProtKB-KW"/>
</dbReference>